<sequence length="1105" mass="127095">MSQDDDTFCGKKIRDIFQSNAYAEASIYSKFLIIFRTIVHVVNQELSTVGQFYEEVSIRHLVRRLRAGIRLTMIYSLIGITELGVLRGVVSVTRMALVLLTMIFCVIFYWATSRVTSPRPIFTASFLITLQNMAVYIMLAADDSEPHLAAFMSGVMLLVTLCLLLPIRYDVVVTMLTLYASAYLISSWLPAELSSERWLEHGYRTKSGRKIRTSLLVTTLVWFTGLIGGIQLHLWSMLRQKTAFLFLADSVHEYNSCLYLGQRQNLILKELLPKFLLSNLTVRDRLFQSGSIERETFIELIPEDNVSLLRAELEGLWEFVDWQVGVERIRLLHRIFIIFDQLSARIGCEKLDVCGNSYLAFCGLDRDKDERLKLCIELGLVMCYMIKRLAHEYGTPVNLRVGVHSTSAVFIALMGSVRPRFDMFSDDMIALEQLQSTGLPGRVHVTDTTYERCRDLFHFAPGGPIELMKSDGRVQFLDTYYVHPRSKSIIDWRLTSSDVEFALRQSIHNLDRILGRGSNKATDVHAELDQRLHFVNIEKKNRNSWPESHGSSSVHSDIKMDRKLSEPTEYELNQLTVQYLAINIQEAPKKFRDRYRMLPINLQTMRFIESNVEEEYQSPMSTTVDRFAPDSNNMIAITDMISLAIHFSLVMLTSYLIIRPMKTNLAKFIFLCVCFSCPQLLTLFLLIQTTMAPSSLEEQTQSKMKHIHNILLKNNVREFLLFSQTLTPTLFLVFCLFSLFPHGIRDESAQLLLISLEPLVYMTHLLATRSRFLFRVTSVLVSVITFISCSVQIHFMHAIPCHKEDSSSGDLETYRNLPVRSLEMWAVLSMVWTGCRENDLICRLLFYHRRIRKEQHENRVRMIEEIRTLICCIIPERLYDRLTDVRSTDMIPFGGIEPYWTENRNAGVAVIAVTNFRSTTFATGANTEHVSRQIDKLNQLMGLFDQLLSGSAFLELDKIKSWQHYYMVCSGLFLPQQQNANTDLRAHLVALMEYCLLVLHQLTAFNEQHFPDSHGFQLAIGYHTGSVLAGLAGYHRVAFNVWGHAVNLAQILIKPPKEKMINQIVVHEITTAILSHRYEFQAFDQRILNTGYPEVIYTCQAKEYP</sequence>
<evidence type="ECO:0000256" key="5">
    <source>
        <dbReference type="ARBA" id="ARBA00022723"/>
    </source>
</evidence>
<keyword evidence="7" id="KW-0067">ATP-binding</keyword>
<evidence type="ECO:0000256" key="8">
    <source>
        <dbReference type="ARBA" id="ARBA00022842"/>
    </source>
</evidence>
<evidence type="ECO:0000256" key="3">
    <source>
        <dbReference type="ARBA" id="ARBA00012201"/>
    </source>
</evidence>
<evidence type="ECO:0000256" key="6">
    <source>
        <dbReference type="ARBA" id="ARBA00022741"/>
    </source>
</evidence>
<evidence type="ECO:0000259" key="13">
    <source>
        <dbReference type="PROSITE" id="PS50125"/>
    </source>
</evidence>
<feature type="transmembrane region" description="Helical" evidence="12">
    <location>
        <begin position="719"/>
        <end position="740"/>
    </location>
</feature>
<gene>
    <name evidence="14" type="ORF">FGIG_06365</name>
</gene>
<comment type="subcellular location">
    <subcellularLocation>
        <location evidence="2">Membrane</location>
        <topology evidence="2">Multi-pass membrane protein</topology>
    </subcellularLocation>
</comment>
<dbReference type="OrthoDB" id="6273134at2759"/>
<dbReference type="GO" id="GO:0007189">
    <property type="term" value="P:adenylate cyclase-activating G protein-coupled receptor signaling pathway"/>
    <property type="evidence" value="ECO:0007669"/>
    <property type="project" value="TreeGrafter"/>
</dbReference>
<dbReference type="GO" id="GO:0004016">
    <property type="term" value="F:adenylate cyclase activity"/>
    <property type="evidence" value="ECO:0007669"/>
    <property type="project" value="UniProtKB-EC"/>
</dbReference>
<keyword evidence="15" id="KW-1185">Reference proteome</keyword>
<dbReference type="STRING" id="46835.A0A504Z2W3"/>
<comment type="catalytic activity">
    <reaction evidence="1">
        <text>ATP = 3',5'-cyclic AMP + diphosphate</text>
        <dbReference type="Rhea" id="RHEA:15389"/>
        <dbReference type="ChEBI" id="CHEBI:30616"/>
        <dbReference type="ChEBI" id="CHEBI:33019"/>
        <dbReference type="ChEBI" id="CHEBI:58165"/>
        <dbReference type="EC" id="4.6.1.1"/>
    </reaction>
</comment>
<dbReference type="Gene3D" id="3.30.70.1230">
    <property type="entry name" value="Nucleotide cyclase"/>
    <property type="match status" value="2"/>
</dbReference>
<dbReference type="CDD" id="cd07302">
    <property type="entry name" value="CHD"/>
    <property type="match status" value="1"/>
</dbReference>
<accession>A0A504Z2W3</accession>
<name>A0A504Z2W3_FASGI</name>
<keyword evidence="11" id="KW-0456">Lyase</keyword>
<dbReference type="SMART" id="SM00044">
    <property type="entry name" value="CYCc"/>
    <property type="match status" value="1"/>
</dbReference>
<dbReference type="PROSITE" id="PS50125">
    <property type="entry name" value="GUANYLATE_CYCLASE_2"/>
    <property type="match status" value="2"/>
</dbReference>
<evidence type="ECO:0000256" key="2">
    <source>
        <dbReference type="ARBA" id="ARBA00004141"/>
    </source>
</evidence>
<dbReference type="GO" id="GO:0035556">
    <property type="term" value="P:intracellular signal transduction"/>
    <property type="evidence" value="ECO:0007669"/>
    <property type="project" value="InterPro"/>
</dbReference>
<keyword evidence="4 12" id="KW-0812">Transmembrane</keyword>
<feature type="domain" description="Guanylate cyclase" evidence="13">
    <location>
        <begin position="307"/>
        <end position="435"/>
    </location>
</feature>
<evidence type="ECO:0000256" key="11">
    <source>
        <dbReference type="ARBA" id="ARBA00023239"/>
    </source>
</evidence>
<dbReference type="EC" id="4.6.1.1" evidence="3"/>
<keyword evidence="8" id="KW-0460">Magnesium</keyword>
<comment type="caution">
    <text evidence="14">The sequence shown here is derived from an EMBL/GenBank/DDBJ whole genome shotgun (WGS) entry which is preliminary data.</text>
</comment>
<organism evidence="14 15">
    <name type="scientific">Fasciola gigantica</name>
    <name type="common">Giant liver fluke</name>
    <dbReference type="NCBI Taxonomy" id="46835"/>
    <lineage>
        <taxon>Eukaryota</taxon>
        <taxon>Metazoa</taxon>
        <taxon>Spiralia</taxon>
        <taxon>Lophotrochozoa</taxon>
        <taxon>Platyhelminthes</taxon>
        <taxon>Trematoda</taxon>
        <taxon>Digenea</taxon>
        <taxon>Plagiorchiida</taxon>
        <taxon>Echinostomata</taxon>
        <taxon>Echinostomatoidea</taxon>
        <taxon>Fasciolidae</taxon>
        <taxon>Fasciola</taxon>
    </lineage>
</organism>
<evidence type="ECO:0000256" key="12">
    <source>
        <dbReference type="SAM" id="Phobius"/>
    </source>
</evidence>
<dbReference type="PANTHER" id="PTHR45627">
    <property type="entry name" value="ADENYLATE CYCLASE TYPE 1"/>
    <property type="match status" value="1"/>
</dbReference>
<evidence type="ECO:0000256" key="1">
    <source>
        <dbReference type="ARBA" id="ARBA00001593"/>
    </source>
</evidence>
<feature type="transmembrane region" description="Helical" evidence="12">
    <location>
        <begin position="772"/>
        <end position="795"/>
    </location>
</feature>
<feature type="transmembrane region" description="Helical" evidence="12">
    <location>
        <begin position="640"/>
        <end position="658"/>
    </location>
</feature>
<feature type="transmembrane region" description="Helical" evidence="12">
    <location>
        <begin position="211"/>
        <end position="235"/>
    </location>
</feature>
<dbReference type="PANTHER" id="PTHR45627:SF12">
    <property type="entry name" value="ADENYLATE CYCLASE TYPE 2"/>
    <property type="match status" value="1"/>
</dbReference>
<dbReference type="GO" id="GO:0005886">
    <property type="term" value="C:plasma membrane"/>
    <property type="evidence" value="ECO:0007669"/>
    <property type="project" value="TreeGrafter"/>
</dbReference>
<evidence type="ECO:0000256" key="9">
    <source>
        <dbReference type="ARBA" id="ARBA00022989"/>
    </source>
</evidence>
<dbReference type="InterPro" id="IPR001054">
    <property type="entry name" value="A/G_cyclase"/>
</dbReference>
<protein>
    <recommendedName>
        <fullName evidence="3">adenylate cyclase</fullName>
        <ecNumber evidence="3">4.6.1.1</ecNumber>
    </recommendedName>
</protein>
<dbReference type="AlphaFoldDB" id="A0A504Z2W3"/>
<keyword evidence="10 12" id="KW-0472">Membrane</keyword>
<evidence type="ECO:0000256" key="7">
    <source>
        <dbReference type="ARBA" id="ARBA00022840"/>
    </source>
</evidence>
<keyword evidence="6" id="KW-0547">Nucleotide-binding</keyword>
<dbReference type="GO" id="GO:0005524">
    <property type="term" value="F:ATP binding"/>
    <property type="evidence" value="ECO:0007669"/>
    <property type="project" value="UniProtKB-KW"/>
</dbReference>
<evidence type="ECO:0000256" key="10">
    <source>
        <dbReference type="ARBA" id="ARBA00023136"/>
    </source>
</evidence>
<feature type="transmembrane region" description="Helical" evidence="12">
    <location>
        <begin position="67"/>
        <end position="86"/>
    </location>
</feature>
<dbReference type="GO" id="GO:0046872">
    <property type="term" value="F:metal ion binding"/>
    <property type="evidence" value="ECO:0007669"/>
    <property type="project" value="UniProtKB-KW"/>
</dbReference>
<dbReference type="SUPFAM" id="SSF55073">
    <property type="entry name" value="Nucleotide cyclase"/>
    <property type="match status" value="2"/>
</dbReference>
<reference evidence="14 15" key="1">
    <citation type="submission" date="2019-04" db="EMBL/GenBank/DDBJ databases">
        <title>Annotation for the trematode Fasciola gigantica.</title>
        <authorList>
            <person name="Choi Y.-J."/>
        </authorList>
    </citation>
    <scope>NUCLEOTIDE SEQUENCE [LARGE SCALE GENOMIC DNA]</scope>
    <source>
        <strain evidence="14">Uganda_cow_1</strain>
    </source>
</reference>
<dbReference type="EMBL" id="SUNJ01001066">
    <property type="protein sequence ID" value="TPP67106.1"/>
    <property type="molecule type" value="Genomic_DNA"/>
</dbReference>
<feature type="domain" description="Guanylate cyclase" evidence="13">
    <location>
        <begin position="907"/>
        <end position="1053"/>
    </location>
</feature>
<keyword evidence="9 12" id="KW-1133">Transmembrane helix</keyword>
<proteinExistence type="predicted"/>
<feature type="transmembrane region" description="Helical" evidence="12">
    <location>
        <begin position="147"/>
        <end position="165"/>
    </location>
</feature>
<keyword evidence="5" id="KW-0479">Metal-binding</keyword>
<feature type="transmembrane region" description="Helical" evidence="12">
    <location>
        <begin position="92"/>
        <end position="110"/>
    </location>
</feature>
<dbReference type="Proteomes" id="UP000316759">
    <property type="component" value="Unassembled WGS sequence"/>
</dbReference>
<evidence type="ECO:0000256" key="4">
    <source>
        <dbReference type="ARBA" id="ARBA00022692"/>
    </source>
</evidence>
<evidence type="ECO:0000313" key="15">
    <source>
        <dbReference type="Proteomes" id="UP000316759"/>
    </source>
</evidence>
<feature type="transmembrane region" description="Helical" evidence="12">
    <location>
        <begin position="122"/>
        <end position="141"/>
    </location>
</feature>
<dbReference type="InterPro" id="IPR029787">
    <property type="entry name" value="Nucleotide_cyclase"/>
</dbReference>
<dbReference type="Pfam" id="PF00211">
    <property type="entry name" value="Guanylate_cyc"/>
    <property type="match status" value="2"/>
</dbReference>
<feature type="transmembrane region" description="Helical" evidence="12">
    <location>
        <begin position="665"/>
        <end position="687"/>
    </location>
</feature>
<evidence type="ECO:0000313" key="14">
    <source>
        <dbReference type="EMBL" id="TPP67106.1"/>
    </source>
</evidence>
<dbReference type="GO" id="GO:0009190">
    <property type="term" value="P:cyclic nucleotide biosynthetic process"/>
    <property type="evidence" value="ECO:0007669"/>
    <property type="project" value="InterPro"/>
</dbReference>